<dbReference type="Proteomes" id="UP001501444">
    <property type="component" value="Unassembled WGS sequence"/>
</dbReference>
<organism evidence="1 2">
    <name type="scientific">Dactylosporangium salmoneum</name>
    <dbReference type="NCBI Taxonomy" id="53361"/>
    <lineage>
        <taxon>Bacteria</taxon>
        <taxon>Bacillati</taxon>
        <taxon>Actinomycetota</taxon>
        <taxon>Actinomycetes</taxon>
        <taxon>Micromonosporales</taxon>
        <taxon>Micromonosporaceae</taxon>
        <taxon>Dactylosporangium</taxon>
    </lineage>
</organism>
<sequence>MSAAPSVDELRAIKSPVERAAAITRVARRCGTLSPELYELRRLALAEARTKHSAGAIARLVGLSRARVFHLTRPATPEGIAA</sequence>
<name>A0ABN3G9R5_9ACTN</name>
<reference evidence="1 2" key="1">
    <citation type="journal article" date="2019" name="Int. J. Syst. Evol. Microbiol.">
        <title>The Global Catalogue of Microorganisms (GCM) 10K type strain sequencing project: providing services to taxonomists for standard genome sequencing and annotation.</title>
        <authorList>
            <consortium name="The Broad Institute Genomics Platform"/>
            <consortium name="The Broad Institute Genome Sequencing Center for Infectious Disease"/>
            <person name="Wu L."/>
            <person name="Ma J."/>
        </authorList>
    </citation>
    <scope>NUCLEOTIDE SEQUENCE [LARGE SCALE GENOMIC DNA]</scope>
    <source>
        <strain evidence="1 2">JCM 3272</strain>
    </source>
</reference>
<comment type="caution">
    <text evidence="1">The sequence shown here is derived from an EMBL/GenBank/DDBJ whole genome shotgun (WGS) entry which is preliminary data.</text>
</comment>
<dbReference type="EMBL" id="BAAARV010000025">
    <property type="protein sequence ID" value="GAA2347118.1"/>
    <property type="molecule type" value="Genomic_DNA"/>
</dbReference>
<evidence type="ECO:0000313" key="1">
    <source>
        <dbReference type="EMBL" id="GAA2347118.1"/>
    </source>
</evidence>
<accession>A0ABN3G9R5</accession>
<keyword evidence="2" id="KW-1185">Reference proteome</keyword>
<proteinExistence type="predicted"/>
<protein>
    <submittedName>
        <fullName evidence="1">Uncharacterized protein</fullName>
    </submittedName>
</protein>
<gene>
    <name evidence="1" type="ORF">GCM10010170_034420</name>
</gene>
<evidence type="ECO:0000313" key="2">
    <source>
        <dbReference type="Proteomes" id="UP001501444"/>
    </source>
</evidence>